<dbReference type="GO" id="GO:0005524">
    <property type="term" value="F:ATP binding"/>
    <property type="evidence" value="ECO:0007669"/>
    <property type="project" value="UniProtKB-KW"/>
</dbReference>
<dbReference type="Pfam" id="PF13589">
    <property type="entry name" value="HATPase_c_3"/>
    <property type="match status" value="1"/>
</dbReference>
<protein>
    <submittedName>
        <fullName evidence="1">ATP-binding protein</fullName>
    </submittedName>
</protein>
<keyword evidence="1" id="KW-0547">Nucleotide-binding</keyword>
<dbReference type="EMBL" id="JAVFJF020000009">
    <property type="protein sequence ID" value="MEJ8674384.1"/>
    <property type="molecule type" value="Genomic_DNA"/>
</dbReference>
<proteinExistence type="predicted"/>
<comment type="caution">
    <text evidence="1">The sequence shown here is derived from an EMBL/GenBank/DDBJ whole genome shotgun (WGS) entry which is preliminary data.</text>
</comment>
<accession>A0ABU8UZQ0</accession>
<dbReference type="SUPFAM" id="SSF55874">
    <property type="entry name" value="ATPase domain of HSP90 chaperone/DNA topoisomerase II/histidine kinase"/>
    <property type="match status" value="1"/>
</dbReference>
<dbReference type="Gene3D" id="3.30.565.10">
    <property type="entry name" value="Histidine kinase-like ATPase, C-terminal domain"/>
    <property type="match status" value="1"/>
</dbReference>
<keyword evidence="2" id="KW-1185">Reference proteome</keyword>
<evidence type="ECO:0000313" key="2">
    <source>
        <dbReference type="Proteomes" id="UP001224516"/>
    </source>
</evidence>
<dbReference type="RefSeq" id="WP_307909469.1">
    <property type="nucleotide sequence ID" value="NZ_JAVFJF020000009.1"/>
</dbReference>
<organism evidence="1 2">
    <name type="scientific">Chromobacterium amazonense</name>
    <dbReference type="NCBI Taxonomy" id="1382803"/>
    <lineage>
        <taxon>Bacteria</taxon>
        <taxon>Pseudomonadati</taxon>
        <taxon>Pseudomonadota</taxon>
        <taxon>Betaproteobacteria</taxon>
        <taxon>Neisseriales</taxon>
        <taxon>Chromobacteriaceae</taxon>
        <taxon>Chromobacterium</taxon>
    </lineage>
</organism>
<dbReference type="Proteomes" id="UP001224516">
    <property type="component" value="Unassembled WGS sequence"/>
</dbReference>
<gene>
    <name evidence="1" type="ORF">QCL97_006570</name>
</gene>
<sequence length="322" mass="36076">MTERGQGRQPFRIAARAMRQLGAELITSDEMALYELIKNGFDARSPRTVVAISAPADASAVALVREQLAMGKITTQVALERLEKTLSSDLNLQQRVQILSEFREHASTCSVLRDHLDAFIRDNFWIEVKDTGSGMSADDLHDKFMLVGTPNRLDEKSSGTRTILGEKGIGRLSMMKLGEVACVHSKVKGSTVWHTIQFDWKKFDEPGAELGQVFFDVLPGPSEAPEVHGTVIRITELLAHWSATKVNDFLNKYVRRLQDPYAKPRRPYPIDVLLNGHRLPIVPIPSWLLDVAQFQCEIIYTPSITDADSVALRREVKWKGGI</sequence>
<name>A0ABU8UZQ0_9NEIS</name>
<keyword evidence="1" id="KW-0067">ATP-binding</keyword>
<evidence type="ECO:0000313" key="1">
    <source>
        <dbReference type="EMBL" id="MEJ8674384.1"/>
    </source>
</evidence>
<dbReference type="InterPro" id="IPR036890">
    <property type="entry name" value="HATPase_C_sf"/>
</dbReference>
<reference evidence="1 2" key="1">
    <citation type="submission" date="2023-12" db="EMBL/GenBank/DDBJ databases">
        <title>Evaluation and characterization of a potential secondary metabolite violacein from indigenous Chromobacterium amazonense SAM215.</title>
        <authorList>
            <person name="Tarafdar M.R."/>
            <person name="Abedin S.M."/>
            <person name="Atiqua A."/>
            <person name="Saha A."/>
            <person name="Khan S.N."/>
        </authorList>
    </citation>
    <scope>NUCLEOTIDE SEQUENCE [LARGE SCALE GENOMIC DNA]</scope>
    <source>
        <strain evidence="1 2">SAM215</strain>
    </source>
</reference>